<accession>A0A1C3N185</accession>
<feature type="domain" description="AB hydrolase-1" evidence="2">
    <location>
        <begin position="28"/>
        <end position="259"/>
    </location>
</feature>
<dbReference type="OrthoDB" id="63519at2"/>
<dbReference type="Proteomes" id="UP000199393">
    <property type="component" value="Chromosome I"/>
</dbReference>
<dbReference type="InterPro" id="IPR050266">
    <property type="entry name" value="AB_hydrolase_sf"/>
</dbReference>
<dbReference type="PANTHER" id="PTHR43798">
    <property type="entry name" value="MONOACYLGLYCEROL LIPASE"/>
    <property type="match status" value="1"/>
</dbReference>
<dbReference type="SUPFAM" id="SSF53474">
    <property type="entry name" value="alpha/beta-Hydrolases"/>
    <property type="match status" value="1"/>
</dbReference>
<dbReference type="Pfam" id="PF12697">
    <property type="entry name" value="Abhydrolase_6"/>
    <property type="match status" value="1"/>
</dbReference>
<evidence type="ECO:0000259" key="2">
    <source>
        <dbReference type="Pfam" id="PF12697"/>
    </source>
</evidence>
<dbReference type="EMBL" id="LT598496">
    <property type="protein sequence ID" value="SBV26318.1"/>
    <property type="molecule type" value="Genomic_DNA"/>
</dbReference>
<evidence type="ECO:0000256" key="1">
    <source>
        <dbReference type="SAM" id="MobiDB-lite"/>
    </source>
</evidence>
<gene>
    <name evidence="3" type="ORF">GA0070620_1806</name>
</gene>
<dbReference type="Gene3D" id="3.40.50.1820">
    <property type="entry name" value="alpha/beta hydrolase"/>
    <property type="match status" value="1"/>
</dbReference>
<feature type="region of interest" description="Disordered" evidence="1">
    <location>
        <begin position="1"/>
        <end position="21"/>
    </location>
</feature>
<evidence type="ECO:0000313" key="3">
    <source>
        <dbReference type="EMBL" id="SBV26318.1"/>
    </source>
</evidence>
<organism evidence="3 4">
    <name type="scientific">Micromonospora krabiensis</name>
    <dbReference type="NCBI Taxonomy" id="307121"/>
    <lineage>
        <taxon>Bacteria</taxon>
        <taxon>Bacillati</taxon>
        <taxon>Actinomycetota</taxon>
        <taxon>Actinomycetes</taxon>
        <taxon>Micromonosporales</taxon>
        <taxon>Micromonosporaceae</taxon>
        <taxon>Micromonospora</taxon>
    </lineage>
</organism>
<reference evidence="4" key="1">
    <citation type="submission" date="2016-06" db="EMBL/GenBank/DDBJ databases">
        <authorList>
            <person name="Varghese N."/>
        </authorList>
    </citation>
    <scope>NUCLEOTIDE SEQUENCE [LARGE SCALE GENOMIC DNA]</scope>
    <source>
        <strain evidence="4">DSM 45344</strain>
    </source>
</reference>
<dbReference type="GO" id="GO:0003824">
    <property type="term" value="F:catalytic activity"/>
    <property type="evidence" value="ECO:0007669"/>
    <property type="project" value="UniProtKB-ARBA"/>
</dbReference>
<keyword evidence="4" id="KW-1185">Reference proteome</keyword>
<dbReference type="InterPro" id="IPR000073">
    <property type="entry name" value="AB_hydrolase_1"/>
</dbReference>
<protein>
    <submittedName>
        <fullName evidence="3">Pimeloyl-ACP methyl ester carboxylesterase</fullName>
    </submittedName>
</protein>
<proteinExistence type="predicted"/>
<dbReference type="InterPro" id="IPR029058">
    <property type="entry name" value="AB_hydrolase_fold"/>
</dbReference>
<dbReference type="PATRIC" id="fig|307121.4.peg.1853"/>
<name>A0A1C3N185_9ACTN</name>
<dbReference type="PANTHER" id="PTHR43798:SF33">
    <property type="entry name" value="HYDROLASE, PUTATIVE (AFU_ORTHOLOGUE AFUA_2G14860)-RELATED"/>
    <property type="match status" value="1"/>
</dbReference>
<evidence type="ECO:0000313" key="4">
    <source>
        <dbReference type="Proteomes" id="UP000199393"/>
    </source>
</evidence>
<dbReference type="GO" id="GO:0016020">
    <property type="term" value="C:membrane"/>
    <property type="evidence" value="ECO:0007669"/>
    <property type="project" value="TreeGrafter"/>
</dbReference>
<dbReference type="RefSeq" id="WP_091589433.1">
    <property type="nucleotide sequence ID" value="NZ_JBHRWG010000003.1"/>
</dbReference>
<dbReference type="AlphaFoldDB" id="A0A1C3N185"/>
<dbReference type="STRING" id="307121.GA0070620_1806"/>
<sequence length="265" mass="29095">MSEGDDAARQPGGLAADSHGRDDERAPLVLLHGLTYDRRQWDPVLAELAVLDPDRRVLRLDLPGHGDSPGRDSYDTVAVADVVHDAVTAEGLDAPVIVGHSLGAVIATIYAARHPARRVVNLDQPLLVGGFREVLRRAEPVLRSGDWRQVWDQMTAGMGIDQLLPAAQELVRTRTTPRQDLLLGYWNEVLAFPADHLTELRTRDLAAIRDRCIGYDYVTGTEPKPAYRSWLESALPDVRITVLPGGGHFPHLAWPAEVAGILARN</sequence>